<feature type="region of interest" description="Disordered" evidence="1">
    <location>
        <begin position="1"/>
        <end position="40"/>
    </location>
</feature>
<proteinExistence type="predicted"/>
<dbReference type="EMBL" id="LDAU01000051">
    <property type="protein sequence ID" value="KRX09399.1"/>
    <property type="molecule type" value="Genomic_DNA"/>
</dbReference>
<gene>
    <name evidence="2" type="ORF">PPERSA_04705</name>
</gene>
<feature type="compositionally biased region" description="Basic residues" evidence="1">
    <location>
        <begin position="29"/>
        <end position="40"/>
    </location>
</feature>
<sequence length="236" mass="28512">MGAVVTCTDSKKKNQGTKLLKKQSDSKRDKKKNQKAKFQKHNQEELIQPINKYKDILQKPVNYQEIIKILEDKISLQDIIKEGIKLPKHDIQIQNLAKLLYQEDYDYQQEDNLQKIKLKLSKLQQLYNKYCLWQEQQSVSNLMSKKLHFYLIYKRTTLQLYKMKEIFDKFNFGKNLSILEKQNKILEFLSLTYEKYFEENKEFQLKPSSMFRISTIFMKQRQLIELSRFKRSYQAV</sequence>
<dbReference type="InParanoid" id="A0A0V0R4J9"/>
<keyword evidence="3" id="KW-1185">Reference proteome</keyword>
<reference evidence="2 3" key="1">
    <citation type="journal article" date="2015" name="Sci. Rep.">
        <title>Genome of the facultative scuticociliatosis pathogen Pseudocohnilembus persalinus provides insight into its virulence through horizontal gene transfer.</title>
        <authorList>
            <person name="Xiong J."/>
            <person name="Wang G."/>
            <person name="Cheng J."/>
            <person name="Tian M."/>
            <person name="Pan X."/>
            <person name="Warren A."/>
            <person name="Jiang C."/>
            <person name="Yuan D."/>
            <person name="Miao W."/>
        </authorList>
    </citation>
    <scope>NUCLEOTIDE SEQUENCE [LARGE SCALE GENOMIC DNA]</scope>
    <source>
        <strain evidence="2">36N120E</strain>
    </source>
</reference>
<organism evidence="2 3">
    <name type="scientific">Pseudocohnilembus persalinus</name>
    <name type="common">Ciliate</name>
    <dbReference type="NCBI Taxonomy" id="266149"/>
    <lineage>
        <taxon>Eukaryota</taxon>
        <taxon>Sar</taxon>
        <taxon>Alveolata</taxon>
        <taxon>Ciliophora</taxon>
        <taxon>Intramacronucleata</taxon>
        <taxon>Oligohymenophorea</taxon>
        <taxon>Scuticociliatia</taxon>
        <taxon>Philasterida</taxon>
        <taxon>Pseudocohnilembidae</taxon>
        <taxon>Pseudocohnilembus</taxon>
    </lineage>
</organism>
<dbReference type="AlphaFoldDB" id="A0A0V0R4J9"/>
<evidence type="ECO:0000256" key="1">
    <source>
        <dbReference type="SAM" id="MobiDB-lite"/>
    </source>
</evidence>
<protein>
    <submittedName>
        <fullName evidence="2">Uncharacterized protein</fullName>
    </submittedName>
</protein>
<dbReference type="Proteomes" id="UP000054937">
    <property type="component" value="Unassembled WGS sequence"/>
</dbReference>
<accession>A0A0V0R4J9</accession>
<name>A0A0V0R4J9_PSEPJ</name>
<evidence type="ECO:0000313" key="3">
    <source>
        <dbReference type="Proteomes" id="UP000054937"/>
    </source>
</evidence>
<comment type="caution">
    <text evidence="2">The sequence shown here is derived from an EMBL/GenBank/DDBJ whole genome shotgun (WGS) entry which is preliminary data.</text>
</comment>
<evidence type="ECO:0000313" key="2">
    <source>
        <dbReference type="EMBL" id="KRX09399.1"/>
    </source>
</evidence>